<dbReference type="EC" id="3.1.-.-" evidence="8"/>
<dbReference type="GO" id="GO:0006298">
    <property type="term" value="P:mismatch repair"/>
    <property type="evidence" value="ECO:0007669"/>
    <property type="project" value="InterPro"/>
</dbReference>
<dbReference type="Proteomes" id="UP000018466">
    <property type="component" value="Unassembled WGS sequence"/>
</dbReference>
<evidence type="ECO:0000256" key="1">
    <source>
        <dbReference type="ARBA" id="ARBA00022722"/>
    </source>
</evidence>
<dbReference type="InterPro" id="IPR005747">
    <property type="entry name" value="MutS2"/>
</dbReference>
<keyword evidence="2 8" id="KW-0699">rRNA-binding</keyword>
<dbReference type="PROSITE" id="PS50828">
    <property type="entry name" value="SMR"/>
    <property type="match status" value="1"/>
</dbReference>
<feature type="domain" description="Smr" evidence="10">
    <location>
        <begin position="713"/>
        <end position="788"/>
    </location>
</feature>
<protein>
    <recommendedName>
        <fullName evidence="8">Endonuclease MutS2</fullName>
        <ecNumber evidence="8">3.1.-.-</ecNumber>
    </recommendedName>
    <alternativeName>
        <fullName evidence="8">Ribosome-associated protein quality control-upstream factor</fullName>
        <shortName evidence="8">RQC-upstream factor</shortName>
        <shortName evidence="8">RqcU</shortName>
        <ecNumber evidence="8">3.6.4.-</ecNumber>
    </alternativeName>
</protein>
<dbReference type="NCBIfam" id="TIGR01069">
    <property type="entry name" value="mutS2"/>
    <property type="match status" value="1"/>
</dbReference>
<dbReference type="SUPFAM" id="SSF48334">
    <property type="entry name" value="DNA repair protein MutS, domain III"/>
    <property type="match status" value="1"/>
</dbReference>
<keyword evidence="3 8" id="KW-0547">Nucleotide-binding</keyword>
<dbReference type="InterPro" id="IPR027417">
    <property type="entry name" value="P-loop_NTPase"/>
</dbReference>
<dbReference type="GO" id="GO:0045910">
    <property type="term" value="P:negative regulation of DNA recombination"/>
    <property type="evidence" value="ECO:0007669"/>
    <property type="project" value="InterPro"/>
</dbReference>
<comment type="subunit">
    <text evidence="8">Homodimer. Binds to stalled ribosomes, contacting rRNA.</text>
</comment>
<dbReference type="Gene3D" id="3.30.1370.110">
    <property type="match status" value="1"/>
</dbReference>
<dbReference type="InterPro" id="IPR036187">
    <property type="entry name" value="DNA_mismatch_repair_MutS_sf"/>
</dbReference>
<comment type="function">
    <text evidence="8">Acts as a ribosome collision sensor, splitting the ribosome into its 2 subunits. Detects stalled/collided 70S ribosomes which it binds and splits by an ATP-hydrolysis driven conformational change. Acts upstream of the ribosome quality control system (RQC), a ribosome-associated complex that mediates the extraction of incompletely synthesized nascent chains from stalled ribosomes and their subsequent degradation. Probably generates substrates for RQC.</text>
</comment>
<evidence type="ECO:0000256" key="5">
    <source>
        <dbReference type="ARBA" id="ARBA00022840"/>
    </source>
</evidence>
<dbReference type="SUPFAM" id="SSF52540">
    <property type="entry name" value="P-loop containing nucleoside triphosphate hydrolases"/>
    <property type="match status" value="1"/>
</dbReference>
<dbReference type="PROSITE" id="PS00486">
    <property type="entry name" value="DNA_MISMATCH_REPAIR_2"/>
    <property type="match status" value="1"/>
</dbReference>
<feature type="coiled-coil region" evidence="9">
    <location>
        <begin position="146"/>
        <end position="173"/>
    </location>
</feature>
<keyword evidence="9" id="KW-0175">Coiled coil</keyword>
<comment type="caution">
    <text evidence="11">The sequence shown here is derived from an EMBL/GenBank/DDBJ whole genome shotgun (WGS) entry which is preliminary data.</text>
</comment>
<evidence type="ECO:0000256" key="4">
    <source>
        <dbReference type="ARBA" id="ARBA00022801"/>
    </source>
</evidence>
<dbReference type="PANTHER" id="PTHR48466:SF2">
    <property type="entry name" value="OS10G0509000 PROTEIN"/>
    <property type="match status" value="1"/>
</dbReference>
<dbReference type="GO" id="GO:0019843">
    <property type="term" value="F:rRNA binding"/>
    <property type="evidence" value="ECO:0007669"/>
    <property type="project" value="UniProtKB-UniRule"/>
</dbReference>
<gene>
    <name evidence="8" type="primary">mutS2</name>
    <name evidence="8" type="synonym">rqcU</name>
    <name evidence="11" type="ORF">HMPREF9623_01314</name>
</gene>
<dbReference type="GO" id="GO:0005524">
    <property type="term" value="F:ATP binding"/>
    <property type="evidence" value="ECO:0007669"/>
    <property type="project" value="UniProtKB-UniRule"/>
</dbReference>
<evidence type="ECO:0000256" key="6">
    <source>
        <dbReference type="ARBA" id="ARBA00022884"/>
    </source>
</evidence>
<dbReference type="SMART" id="SM00533">
    <property type="entry name" value="MUTSd"/>
    <property type="match status" value="1"/>
</dbReference>
<dbReference type="GO" id="GO:0043023">
    <property type="term" value="F:ribosomal large subunit binding"/>
    <property type="evidence" value="ECO:0007669"/>
    <property type="project" value="UniProtKB-UniRule"/>
</dbReference>
<keyword evidence="6 8" id="KW-0694">RNA-binding</keyword>
<dbReference type="GO" id="GO:0030983">
    <property type="term" value="F:mismatched DNA binding"/>
    <property type="evidence" value="ECO:0007669"/>
    <property type="project" value="InterPro"/>
</dbReference>
<dbReference type="GO" id="GO:0016887">
    <property type="term" value="F:ATP hydrolysis activity"/>
    <property type="evidence" value="ECO:0007669"/>
    <property type="project" value="InterPro"/>
</dbReference>
<dbReference type="RefSeq" id="WP_009533147.1">
    <property type="nucleotide sequence ID" value="NZ_JH590863.1"/>
</dbReference>
<comment type="similarity">
    <text evidence="8">Belongs to the DNA mismatch repair MutS family. MutS2 subfamily.</text>
</comment>
<dbReference type="Pfam" id="PF01713">
    <property type="entry name" value="Smr"/>
    <property type="match status" value="1"/>
</dbReference>
<dbReference type="SUPFAM" id="SSF160443">
    <property type="entry name" value="SMR domain-like"/>
    <property type="match status" value="1"/>
</dbReference>
<dbReference type="InterPro" id="IPR045076">
    <property type="entry name" value="MutS"/>
</dbReference>
<dbReference type="GO" id="GO:0140664">
    <property type="term" value="F:ATP-dependent DNA damage sensor activity"/>
    <property type="evidence" value="ECO:0007669"/>
    <property type="project" value="InterPro"/>
</dbReference>
<name>A0AA37DG39_9FIRM</name>
<keyword evidence="5 8" id="KW-0067">ATP-binding</keyword>
<dbReference type="Pfam" id="PF00488">
    <property type="entry name" value="MutS_V"/>
    <property type="match status" value="1"/>
</dbReference>
<dbReference type="PIRSF" id="PIRSF005814">
    <property type="entry name" value="MutS_YshD"/>
    <property type="match status" value="1"/>
</dbReference>
<dbReference type="SMART" id="SM00534">
    <property type="entry name" value="MUTSac"/>
    <property type="match status" value="1"/>
</dbReference>
<dbReference type="InterPro" id="IPR000432">
    <property type="entry name" value="DNA_mismatch_repair_MutS_C"/>
</dbReference>
<evidence type="ECO:0000256" key="8">
    <source>
        <dbReference type="HAMAP-Rule" id="MF_00092"/>
    </source>
</evidence>
<evidence type="ECO:0000313" key="11">
    <source>
        <dbReference type="EMBL" id="EHO16615.1"/>
    </source>
</evidence>
<comment type="function">
    <text evidence="8">Endonuclease that is involved in the suppression of homologous recombination and thus may have a key role in the control of bacterial genetic diversity.</text>
</comment>
<evidence type="ECO:0000259" key="10">
    <source>
        <dbReference type="PROSITE" id="PS50828"/>
    </source>
</evidence>
<dbReference type="InterPro" id="IPR002625">
    <property type="entry name" value="Smr_dom"/>
</dbReference>
<evidence type="ECO:0000256" key="7">
    <source>
        <dbReference type="ARBA" id="ARBA00023125"/>
    </source>
</evidence>
<dbReference type="Pfam" id="PF20297">
    <property type="entry name" value="MSSS"/>
    <property type="match status" value="1"/>
</dbReference>
<dbReference type="SMART" id="SM00463">
    <property type="entry name" value="SMR"/>
    <property type="match status" value="1"/>
</dbReference>
<keyword evidence="4 8" id="KW-0378">Hydrolase</keyword>
<organism evidence="11 12">
    <name type="scientific">Stomatobaculum longum</name>
    <dbReference type="NCBI Taxonomy" id="796942"/>
    <lineage>
        <taxon>Bacteria</taxon>
        <taxon>Bacillati</taxon>
        <taxon>Bacillota</taxon>
        <taxon>Clostridia</taxon>
        <taxon>Lachnospirales</taxon>
        <taxon>Lachnospiraceae</taxon>
        <taxon>Stomatobaculum</taxon>
    </lineage>
</organism>
<dbReference type="InterPro" id="IPR036063">
    <property type="entry name" value="Smr_dom_sf"/>
</dbReference>
<feature type="binding site" evidence="8">
    <location>
        <begin position="332"/>
        <end position="339"/>
    </location>
    <ligand>
        <name>ATP</name>
        <dbReference type="ChEBI" id="CHEBI:30616"/>
    </ligand>
</feature>
<evidence type="ECO:0000313" key="12">
    <source>
        <dbReference type="Proteomes" id="UP000018466"/>
    </source>
</evidence>
<dbReference type="PANTHER" id="PTHR48466">
    <property type="entry name" value="OS10G0509000 PROTEIN-RELATED"/>
    <property type="match status" value="1"/>
</dbReference>
<dbReference type="EMBL" id="AGEL01000007">
    <property type="protein sequence ID" value="EHO16615.1"/>
    <property type="molecule type" value="Genomic_DNA"/>
</dbReference>
<dbReference type="InterPro" id="IPR046893">
    <property type="entry name" value="MSSS"/>
</dbReference>
<proteinExistence type="inferred from homology"/>
<dbReference type="GeneID" id="86941068"/>
<reference evidence="11 12" key="1">
    <citation type="submission" date="2011-10" db="EMBL/GenBank/DDBJ databases">
        <title>The Genome Sequence of Lachnospiraceae bacterium ACC2.</title>
        <authorList>
            <consortium name="The Broad Institute Genome Sequencing Platform"/>
            <person name="Earl A."/>
            <person name="Ward D."/>
            <person name="Feldgarden M."/>
            <person name="Gevers D."/>
            <person name="Sizova M."/>
            <person name="Hazen A."/>
            <person name="Epstein S."/>
            <person name="Young S.K."/>
            <person name="Zeng Q."/>
            <person name="Gargeya S."/>
            <person name="Fitzgerald M."/>
            <person name="Haas B."/>
            <person name="Abouelleil A."/>
            <person name="Alvarado L."/>
            <person name="Arachchi H.M."/>
            <person name="Berlin A."/>
            <person name="Brown A."/>
            <person name="Chapman S.B."/>
            <person name="Chen Z."/>
            <person name="Dunbar C."/>
            <person name="Freedman E."/>
            <person name="Gearin G."/>
            <person name="Goldberg J."/>
            <person name="Griggs A."/>
            <person name="Gujja S."/>
            <person name="Heiman D."/>
            <person name="Howarth C."/>
            <person name="Larson L."/>
            <person name="Lui A."/>
            <person name="MacDonald P.J.P."/>
            <person name="Montmayeur A."/>
            <person name="Murphy C."/>
            <person name="Neiman D."/>
            <person name="Pearson M."/>
            <person name="Priest M."/>
            <person name="Roberts A."/>
            <person name="Saif S."/>
            <person name="Shea T."/>
            <person name="Shenoy N."/>
            <person name="Sisk P."/>
            <person name="Stolte C."/>
            <person name="Sykes S."/>
            <person name="Wortman J."/>
            <person name="Nusbaum C."/>
            <person name="Birren B."/>
        </authorList>
    </citation>
    <scope>NUCLEOTIDE SEQUENCE [LARGE SCALE GENOMIC DNA]</scope>
    <source>
        <strain evidence="11 12">ACC2</strain>
    </source>
</reference>
<keyword evidence="8" id="KW-0255">Endonuclease</keyword>
<dbReference type="FunFam" id="3.40.50.300:FF:000830">
    <property type="entry name" value="Endonuclease MutS2"/>
    <property type="match status" value="1"/>
</dbReference>
<sequence length="788" mass="86476">MNSKTLHTLEFDKIIALLAERAVSAPGKALCHALVPMTDLPEIERAQAETEAALSRIRMKGELRLSGLRDVSASVKRLDVGGTLSTSELYAISTLLDLSERARNYGAHEEAEPDPDALEASFTALSPLPKEKRELKHCILSEELVADTASAELSRIRRQMKTADERMHSALQEEINRHKSYLMDTIVTMRNGSYCLAVKSEYKSKLPGVVHDQSSTGSTVFIEPLVAVRLNNEYRELVIAEQQEITKILAALSALLTPCTAALLANQKILAALDFVFAKARLASSMQASKPLFNTERIVEIKDGRHPLIPRDKVVPISIRIGEDFTLLIITGPNTGGKTVSLKTMGLFTLMGQAGLHIPAFQGSRLAVFRDVFADIGDEQSIEQSLSTFSGHMKNVVEILASADSDALCLFDELGAGTDPTEGAALAIAILSFLQNIGARTVATTHYSELKVYALSTKGVENASCEFDVATLRPTYRLLIGIPGKSNAFAISKKLGLPDYIIEEAKTHIEQNDAAFEDLLTRLEADRRTIEAERKEILAYRTEIEELKTRHEKADQNLDERKERILEKARAEAERILAEAKESADQSIRRINRLSADSGLLRELEKERTGLRERLKAVEKTAPKKEAVKAAKPAVLHIGDSVRVLSMDHDAIVSTLPDKNNRLFVRMGVLRTQVSADDVVLIEEEAASAKGAKRGYSGAAPTFGKASHISPEINLIGKTVDEALGELDKYLDDALLAHLNSVRVIHGRGTGALKKGVLAWLKKQPYVKKFEDAHFDDGGEAVTVVTFR</sequence>
<dbReference type="EC" id="3.6.4.-" evidence="8"/>
<dbReference type="InterPro" id="IPR007696">
    <property type="entry name" value="DNA_mismatch_repair_MutS_core"/>
</dbReference>
<dbReference type="Gene3D" id="3.40.50.300">
    <property type="entry name" value="P-loop containing nucleotide triphosphate hydrolases"/>
    <property type="match status" value="1"/>
</dbReference>
<evidence type="ECO:0000256" key="2">
    <source>
        <dbReference type="ARBA" id="ARBA00022730"/>
    </source>
</evidence>
<keyword evidence="7 8" id="KW-0238">DNA-binding</keyword>
<dbReference type="AlphaFoldDB" id="A0AA37DG39"/>
<keyword evidence="1 8" id="KW-0540">Nuclease</keyword>
<dbReference type="GO" id="GO:0072344">
    <property type="term" value="P:rescue of stalled ribosome"/>
    <property type="evidence" value="ECO:0007669"/>
    <property type="project" value="UniProtKB-UniRule"/>
</dbReference>
<dbReference type="GO" id="GO:0004519">
    <property type="term" value="F:endonuclease activity"/>
    <property type="evidence" value="ECO:0007669"/>
    <property type="project" value="UniProtKB-UniRule"/>
</dbReference>
<evidence type="ECO:0000256" key="9">
    <source>
        <dbReference type="SAM" id="Coils"/>
    </source>
</evidence>
<feature type="coiled-coil region" evidence="9">
    <location>
        <begin position="530"/>
        <end position="621"/>
    </location>
</feature>
<dbReference type="CDD" id="cd03280">
    <property type="entry name" value="ABC_MutS2"/>
    <property type="match status" value="1"/>
</dbReference>
<keyword evidence="12" id="KW-1185">Reference proteome</keyword>
<evidence type="ECO:0000256" key="3">
    <source>
        <dbReference type="ARBA" id="ARBA00022741"/>
    </source>
</evidence>
<accession>A0AA37DG39</accession>
<dbReference type="HAMAP" id="MF_00092">
    <property type="entry name" value="MutS2"/>
    <property type="match status" value="1"/>
</dbReference>